<evidence type="ECO:0000313" key="2">
    <source>
        <dbReference type="Proteomes" id="UP000603234"/>
    </source>
</evidence>
<comment type="caution">
    <text evidence="1">The sequence shown here is derived from an EMBL/GenBank/DDBJ whole genome shotgun (WGS) entry which is preliminary data.</text>
</comment>
<name>A0ABR6WRZ1_9FIRM</name>
<accession>A0ABR6WRZ1</accession>
<evidence type="ECO:0000313" key="1">
    <source>
        <dbReference type="EMBL" id="MBC3803140.1"/>
    </source>
</evidence>
<dbReference type="RefSeq" id="WP_186841062.1">
    <property type="nucleotide sequence ID" value="NZ_WJBC01000002.1"/>
</dbReference>
<evidence type="ECO:0008006" key="3">
    <source>
        <dbReference type="Google" id="ProtNLM"/>
    </source>
</evidence>
<gene>
    <name evidence="1" type="ORF">GH808_01605</name>
</gene>
<proteinExistence type="predicted"/>
<protein>
    <recommendedName>
        <fullName evidence="3">Nucleoside triphosphate pyrophosphohydrolase</fullName>
    </recommendedName>
</protein>
<dbReference type="EMBL" id="WJBC01000002">
    <property type="protein sequence ID" value="MBC3803140.1"/>
    <property type="molecule type" value="Genomic_DNA"/>
</dbReference>
<sequence length="106" mass="12333">MKVEYNKLVRDKVPEIIRESGRACEYKILGQSEIRTALKDKLLEKAQVFMNSPSEDELSDIYELLETIVEAFDYEPLHIDYLKIQNKENKGSYSEKVFLISVDDGQ</sequence>
<reference evidence="1 2" key="1">
    <citation type="journal article" date="2020" name="mSystems">
        <title>Defining Genomic and Predicted Metabolic Features of the Acetobacterium Genus.</title>
        <authorList>
            <person name="Ross D.E."/>
            <person name="Marshall C.W."/>
            <person name="Gulliver D."/>
            <person name="May H.D."/>
            <person name="Norman R.S."/>
        </authorList>
    </citation>
    <scope>NUCLEOTIDE SEQUENCE [LARGE SCALE GENOMIC DNA]</scope>
    <source>
        <strain evidence="1 2">DSM 8238</strain>
    </source>
</reference>
<dbReference type="Proteomes" id="UP000603234">
    <property type="component" value="Unassembled WGS sequence"/>
</dbReference>
<dbReference type="CDD" id="cd11532">
    <property type="entry name" value="NTP-PPase_COG4997"/>
    <property type="match status" value="1"/>
</dbReference>
<dbReference type="InterPro" id="IPR038735">
    <property type="entry name" value="MSMEG_1276-like_NTP-PPase_dom"/>
</dbReference>
<keyword evidence="2" id="KW-1185">Reference proteome</keyword>
<organism evidence="1 2">
    <name type="scientific">Acetobacterium fimetarium</name>
    <dbReference type="NCBI Taxonomy" id="52691"/>
    <lineage>
        <taxon>Bacteria</taxon>
        <taxon>Bacillati</taxon>
        <taxon>Bacillota</taxon>
        <taxon>Clostridia</taxon>
        <taxon>Eubacteriales</taxon>
        <taxon>Eubacteriaceae</taxon>
        <taxon>Acetobacterium</taxon>
    </lineage>
</organism>